<accession>A0A0V0T9N0</accession>
<sequence>MIGAEITSLDEPVDRAQLLASVDGQLDTQTTATTHEISALMEEMKRKIDNSAERLDQTAIHNQAHGAAVRRQEEPRRNGKLLLRCWSCGGVGHLARNCRSGRRLKWTGPGAADRRRGPQNRKVPVSDIINSHHQVRRIIEPLNVMILLTTYGVVGGYRARILFHSDSAISLICKNLLSLTNCDKNISGCGVVLLTASGEEVNPWNSITLPLQLGSFDGRYYFVVMDSLLTDVSLGTDFMTKYGICIDLGGRLKNCLTSAPTLCALNFSDLFQPPNTSSLIQPMDQAVIQSLKKRYRKELLRRIILSKPDGSDLASQLKSINLKDCCYMPAQVWESISGNTLRTLMTRPRILPWLYAVFYYAANFTKVQEIIGCFEEEESAAVKIVHEIMQKESLRCDLNFLVPKNTGSNVDIPTVIEMFQKFKLSRDEVEQWLGDDDTSLFEALTDDEILEAVEKDEDEDGDESDMSDKLNKRLCHSEAYSSFKFGLKWMEQHKEYAQLMVVRHIRDVAAQKNLSSLKQRLIGDFIKSGTNEYTANNVA</sequence>
<gene>
    <name evidence="3" type="primary">JRKL</name>
    <name evidence="3" type="ORF">T05_11408</name>
</gene>
<comment type="caution">
    <text evidence="3">The sequence shown here is derived from an EMBL/GenBank/DDBJ whole genome shotgun (WGS) entry which is preliminary data.</text>
</comment>
<dbReference type="SMART" id="SM00343">
    <property type="entry name" value="ZnF_C2HC"/>
    <property type="match status" value="1"/>
</dbReference>
<keyword evidence="1" id="KW-0479">Metal-binding</keyword>
<dbReference type="Pfam" id="PF03184">
    <property type="entry name" value="DDE_1"/>
    <property type="match status" value="1"/>
</dbReference>
<dbReference type="InterPro" id="IPR036875">
    <property type="entry name" value="Znf_CCHC_sf"/>
</dbReference>
<organism evidence="3 4">
    <name type="scientific">Trichinella murrelli</name>
    <dbReference type="NCBI Taxonomy" id="144512"/>
    <lineage>
        <taxon>Eukaryota</taxon>
        <taxon>Metazoa</taxon>
        <taxon>Ecdysozoa</taxon>
        <taxon>Nematoda</taxon>
        <taxon>Enoplea</taxon>
        <taxon>Dorylaimia</taxon>
        <taxon>Trichinellida</taxon>
        <taxon>Trichinellidae</taxon>
        <taxon>Trichinella</taxon>
    </lineage>
</organism>
<evidence type="ECO:0000313" key="4">
    <source>
        <dbReference type="Proteomes" id="UP000055048"/>
    </source>
</evidence>
<dbReference type="InterPro" id="IPR001878">
    <property type="entry name" value="Znf_CCHC"/>
</dbReference>
<dbReference type="InterPro" id="IPR004875">
    <property type="entry name" value="DDE_SF_endonuclease_dom"/>
</dbReference>
<proteinExistence type="predicted"/>
<keyword evidence="4" id="KW-1185">Reference proteome</keyword>
<dbReference type="AlphaFoldDB" id="A0A0V0T9N0"/>
<keyword evidence="1" id="KW-0863">Zinc-finger</keyword>
<keyword evidence="1" id="KW-0862">Zinc</keyword>
<dbReference type="GO" id="GO:0008270">
    <property type="term" value="F:zinc ion binding"/>
    <property type="evidence" value="ECO:0007669"/>
    <property type="project" value="UniProtKB-KW"/>
</dbReference>
<dbReference type="Gene3D" id="2.40.70.10">
    <property type="entry name" value="Acid Proteases"/>
    <property type="match status" value="1"/>
</dbReference>
<dbReference type="EMBL" id="JYDJ01000413">
    <property type="protein sequence ID" value="KRX35742.1"/>
    <property type="molecule type" value="Genomic_DNA"/>
</dbReference>
<evidence type="ECO:0000256" key="1">
    <source>
        <dbReference type="PROSITE-ProRule" id="PRU00047"/>
    </source>
</evidence>
<reference evidence="3 4" key="1">
    <citation type="submission" date="2015-01" db="EMBL/GenBank/DDBJ databases">
        <title>Evolution of Trichinella species and genotypes.</title>
        <authorList>
            <person name="Korhonen P.K."/>
            <person name="Edoardo P."/>
            <person name="Giuseppe L.R."/>
            <person name="Gasser R.B."/>
        </authorList>
    </citation>
    <scope>NUCLEOTIDE SEQUENCE [LARGE SCALE GENOMIC DNA]</scope>
    <source>
        <strain evidence="3">ISS417</strain>
    </source>
</reference>
<name>A0A0V0T9N0_9BILA</name>
<dbReference type="OrthoDB" id="5919731at2759"/>
<evidence type="ECO:0000259" key="2">
    <source>
        <dbReference type="PROSITE" id="PS50158"/>
    </source>
</evidence>
<feature type="domain" description="CCHC-type" evidence="2">
    <location>
        <begin position="84"/>
        <end position="100"/>
    </location>
</feature>
<dbReference type="SUPFAM" id="SSF57756">
    <property type="entry name" value="Retrovirus zinc finger-like domains"/>
    <property type="match status" value="1"/>
</dbReference>
<dbReference type="GO" id="GO:0003676">
    <property type="term" value="F:nucleic acid binding"/>
    <property type="evidence" value="ECO:0007669"/>
    <property type="project" value="InterPro"/>
</dbReference>
<evidence type="ECO:0000313" key="3">
    <source>
        <dbReference type="EMBL" id="KRX35742.1"/>
    </source>
</evidence>
<dbReference type="GO" id="GO:0019899">
    <property type="term" value="F:enzyme binding"/>
    <property type="evidence" value="ECO:0007669"/>
    <property type="project" value="UniProtKB-ARBA"/>
</dbReference>
<dbReference type="PROSITE" id="PS50158">
    <property type="entry name" value="ZF_CCHC"/>
    <property type="match status" value="1"/>
</dbReference>
<protein>
    <submittedName>
        <fullName evidence="3">Jerky-like protein-like</fullName>
    </submittedName>
</protein>
<dbReference type="InterPro" id="IPR021109">
    <property type="entry name" value="Peptidase_aspartic_dom_sf"/>
</dbReference>
<dbReference type="Proteomes" id="UP000055048">
    <property type="component" value="Unassembled WGS sequence"/>
</dbReference>
<dbReference type="Pfam" id="PF00098">
    <property type="entry name" value="zf-CCHC"/>
    <property type="match status" value="1"/>
</dbReference>